<dbReference type="InterPro" id="IPR004375">
    <property type="entry name" value="NanQ/TabA/YiaL"/>
</dbReference>
<dbReference type="EMBL" id="LR214951">
    <property type="protein sequence ID" value="VEU59135.1"/>
    <property type="molecule type" value="Genomic_DNA"/>
</dbReference>
<dbReference type="RefSeq" id="WP_129719531.1">
    <property type="nucleotide sequence ID" value="NZ_LR214951.1"/>
</dbReference>
<dbReference type="Gene3D" id="2.60.120.370">
    <property type="entry name" value="YhcH/YjgK/YiaL"/>
    <property type="match status" value="1"/>
</dbReference>
<keyword evidence="2" id="KW-1185">Reference proteome</keyword>
<sequence>MILDKLTNLKRYKNIHPNLDKAINWIENNSIDSIDPGKTLLDGDNLFVVNTELEGYNLENGLYEIHHKYADLHIVIDPKETIYYAQVDELNSVYKEYDTSIEMKLFHMTTRRNSFKLNKDEFAFFFPYEAHGPKIVETNRPVKKLIFKIKMN</sequence>
<evidence type="ECO:0000313" key="2">
    <source>
        <dbReference type="Proteomes" id="UP000289440"/>
    </source>
</evidence>
<dbReference type="AlphaFoldDB" id="A0A449A4F9"/>
<protein>
    <submittedName>
        <fullName evidence="1">Possible beta-galactosidase, beta subunit</fullName>
    </submittedName>
</protein>
<dbReference type="SUPFAM" id="SSF51197">
    <property type="entry name" value="Clavaminate synthase-like"/>
    <property type="match status" value="1"/>
</dbReference>
<dbReference type="OrthoDB" id="9792756at2"/>
<dbReference type="InterPro" id="IPR037012">
    <property type="entry name" value="NanQ/TabA/YiaL_sf"/>
</dbReference>
<name>A0A449A4F9_9BACT</name>
<accession>A0A449A4F9</accession>
<dbReference type="PANTHER" id="PTHR34986:SF1">
    <property type="entry name" value="PROTEIN YIAL"/>
    <property type="match status" value="1"/>
</dbReference>
<proteinExistence type="predicted"/>
<evidence type="ECO:0000313" key="1">
    <source>
        <dbReference type="EMBL" id="VEU59135.1"/>
    </source>
</evidence>
<reference evidence="1 2" key="1">
    <citation type="submission" date="2019-01" db="EMBL/GenBank/DDBJ databases">
        <authorList>
            <consortium name="Pathogen Informatics"/>
        </authorList>
    </citation>
    <scope>NUCLEOTIDE SEQUENCE [LARGE SCALE GENOMIC DNA]</scope>
    <source>
        <strain evidence="1 2">NCTC10166</strain>
    </source>
</reference>
<gene>
    <name evidence="1" type="ORF">NCTC10166_00090</name>
</gene>
<organism evidence="1 2">
    <name type="scientific">Mesomycoplasma neurolyticum</name>
    <dbReference type="NCBI Taxonomy" id="2120"/>
    <lineage>
        <taxon>Bacteria</taxon>
        <taxon>Bacillati</taxon>
        <taxon>Mycoplasmatota</taxon>
        <taxon>Mycoplasmoidales</taxon>
        <taxon>Metamycoplasmataceae</taxon>
        <taxon>Mesomycoplasma</taxon>
    </lineage>
</organism>
<dbReference type="PANTHER" id="PTHR34986">
    <property type="entry name" value="EVOLVED BETA-GALACTOSIDASE SUBUNIT BETA"/>
    <property type="match status" value="1"/>
</dbReference>
<dbReference type="GO" id="GO:0005829">
    <property type="term" value="C:cytosol"/>
    <property type="evidence" value="ECO:0007669"/>
    <property type="project" value="TreeGrafter"/>
</dbReference>
<dbReference type="NCBIfam" id="TIGR00022">
    <property type="entry name" value="YhcH/YjgK/YiaL family protein"/>
    <property type="match status" value="1"/>
</dbReference>
<dbReference type="KEGG" id="mnu:NCTC10166_00090"/>
<dbReference type="Pfam" id="PF04074">
    <property type="entry name" value="DUF386"/>
    <property type="match status" value="1"/>
</dbReference>
<dbReference type="Proteomes" id="UP000289440">
    <property type="component" value="Chromosome"/>
</dbReference>